<dbReference type="AlphaFoldDB" id="A0A318XPJ8"/>
<feature type="compositionally biased region" description="Acidic residues" evidence="1">
    <location>
        <begin position="1"/>
        <end position="11"/>
    </location>
</feature>
<feature type="region of interest" description="Disordered" evidence="1">
    <location>
        <begin position="1"/>
        <end position="70"/>
    </location>
</feature>
<feature type="compositionally biased region" description="Polar residues" evidence="1">
    <location>
        <begin position="49"/>
        <end position="70"/>
    </location>
</feature>
<proteinExistence type="predicted"/>
<gene>
    <name evidence="3" type="ORF">LY28_01234</name>
</gene>
<dbReference type="EMBL" id="QKMR01000005">
    <property type="protein sequence ID" value="PYG88870.1"/>
    <property type="molecule type" value="Genomic_DNA"/>
</dbReference>
<evidence type="ECO:0000313" key="3">
    <source>
        <dbReference type="EMBL" id="PYG88870.1"/>
    </source>
</evidence>
<protein>
    <submittedName>
        <fullName evidence="3">Uncharacterized protein</fullName>
    </submittedName>
</protein>
<feature type="transmembrane region" description="Helical" evidence="2">
    <location>
        <begin position="100"/>
        <end position="126"/>
    </location>
</feature>
<organism evidence="3 4">
    <name type="scientific">Ruminiclostridium sufflavum DSM 19573</name>
    <dbReference type="NCBI Taxonomy" id="1121337"/>
    <lineage>
        <taxon>Bacteria</taxon>
        <taxon>Bacillati</taxon>
        <taxon>Bacillota</taxon>
        <taxon>Clostridia</taxon>
        <taxon>Eubacteriales</taxon>
        <taxon>Oscillospiraceae</taxon>
        <taxon>Ruminiclostridium</taxon>
    </lineage>
</organism>
<keyword evidence="2" id="KW-1133">Transmembrane helix</keyword>
<dbReference type="RefSeq" id="WP_207658058.1">
    <property type="nucleotide sequence ID" value="NZ_QKMR01000005.1"/>
</dbReference>
<keyword evidence="4" id="KW-1185">Reference proteome</keyword>
<accession>A0A318XPJ8</accession>
<evidence type="ECO:0000256" key="1">
    <source>
        <dbReference type="SAM" id="MobiDB-lite"/>
    </source>
</evidence>
<evidence type="ECO:0000313" key="4">
    <source>
        <dbReference type="Proteomes" id="UP000248132"/>
    </source>
</evidence>
<sequence length="168" mass="18268">MNQDNIQEESDFAQANSTTSAEQALEAKCNDNESAVDSEEGFIPAGGSADNSLSADNSFQPESSSSKQYNNNQVSNLERQLLLNNSNPLNIRSLSNWTKVILTALSVMIPGIGQIIGTIAGLVFVANDRDSDRRLYGAALITVSMIAFVLSAIFWFTFILSFGPELFY</sequence>
<keyword evidence="2" id="KW-0812">Transmembrane</keyword>
<comment type="caution">
    <text evidence="3">The sequence shown here is derived from an EMBL/GenBank/DDBJ whole genome shotgun (WGS) entry which is preliminary data.</text>
</comment>
<dbReference type="Proteomes" id="UP000248132">
    <property type="component" value="Unassembled WGS sequence"/>
</dbReference>
<name>A0A318XPJ8_9FIRM</name>
<evidence type="ECO:0000256" key="2">
    <source>
        <dbReference type="SAM" id="Phobius"/>
    </source>
</evidence>
<feature type="compositionally biased region" description="Polar residues" evidence="1">
    <location>
        <begin position="13"/>
        <end position="22"/>
    </location>
</feature>
<keyword evidence="2" id="KW-0472">Membrane</keyword>
<reference evidence="3 4" key="1">
    <citation type="submission" date="2018-06" db="EMBL/GenBank/DDBJ databases">
        <title>Genomic Encyclopedia of Type Strains, Phase I: the one thousand microbial genomes (KMG-I) project.</title>
        <authorList>
            <person name="Kyrpides N."/>
        </authorList>
    </citation>
    <scope>NUCLEOTIDE SEQUENCE [LARGE SCALE GENOMIC DNA]</scope>
    <source>
        <strain evidence="3 4">DSM 19573</strain>
    </source>
</reference>
<feature type="transmembrane region" description="Helical" evidence="2">
    <location>
        <begin position="138"/>
        <end position="162"/>
    </location>
</feature>